<dbReference type="SMART" id="SM00866">
    <property type="entry name" value="UTRA"/>
    <property type="match status" value="1"/>
</dbReference>
<dbReference type="SUPFAM" id="SSF46785">
    <property type="entry name" value="Winged helix' DNA-binding domain"/>
    <property type="match status" value="1"/>
</dbReference>
<dbReference type="Gene3D" id="1.10.10.10">
    <property type="entry name" value="Winged helix-like DNA-binding domain superfamily/Winged helix DNA-binding domain"/>
    <property type="match status" value="1"/>
</dbReference>
<accession>A0A366D554</accession>
<protein>
    <submittedName>
        <fullName evidence="5">GntR family transcriptional regulator</fullName>
    </submittedName>
</protein>
<evidence type="ECO:0000313" key="6">
    <source>
        <dbReference type="Proteomes" id="UP000252586"/>
    </source>
</evidence>
<dbReference type="Proteomes" id="UP000252586">
    <property type="component" value="Unassembled WGS sequence"/>
</dbReference>
<keyword evidence="1" id="KW-0805">Transcription regulation</keyword>
<dbReference type="InterPro" id="IPR011663">
    <property type="entry name" value="UTRA"/>
</dbReference>
<evidence type="ECO:0000256" key="1">
    <source>
        <dbReference type="ARBA" id="ARBA00023015"/>
    </source>
</evidence>
<evidence type="ECO:0000256" key="3">
    <source>
        <dbReference type="ARBA" id="ARBA00023163"/>
    </source>
</evidence>
<dbReference type="GO" id="GO:0003700">
    <property type="term" value="F:DNA-binding transcription factor activity"/>
    <property type="evidence" value="ECO:0007669"/>
    <property type="project" value="InterPro"/>
</dbReference>
<dbReference type="InterPro" id="IPR036390">
    <property type="entry name" value="WH_DNA-bd_sf"/>
</dbReference>
<proteinExistence type="predicted"/>
<dbReference type="Pfam" id="PF07702">
    <property type="entry name" value="UTRA"/>
    <property type="match status" value="1"/>
</dbReference>
<dbReference type="GO" id="GO:0003677">
    <property type="term" value="F:DNA binding"/>
    <property type="evidence" value="ECO:0007669"/>
    <property type="project" value="UniProtKB-KW"/>
</dbReference>
<dbReference type="InterPro" id="IPR050679">
    <property type="entry name" value="Bact_HTH_transcr_reg"/>
</dbReference>
<keyword evidence="2" id="KW-0238">DNA-binding</keyword>
<dbReference type="STRING" id="1210090.GCA_001613185_03175"/>
<evidence type="ECO:0000313" key="5">
    <source>
        <dbReference type="EMBL" id="RBO85173.1"/>
    </source>
</evidence>
<dbReference type="OrthoDB" id="9802328at2"/>
<dbReference type="PANTHER" id="PTHR44846">
    <property type="entry name" value="MANNOSYL-D-GLYCERATE TRANSPORT/METABOLISM SYSTEM REPRESSOR MNGR-RELATED"/>
    <property type="match status" value="1"/>
</dbReference>
<evidence type="ECO:0000259" key="4">
    <source>
        <dbReference type="PROSITE" id="PS50949"/>
    </source>
</evidence>
<dbReference type="CDD" id="cd07377">
    <property type="entry name" value="WHTH_GntR"/>
    <property type="match status" value="1"/>
</dbReference>
<dbReference type="PRINTS" id="PR00035">
    <property type="entry name" value="HTHGNTR"/>
</dbReference>
<dbReference type="PANTHER" id="PTHR44846:SF17">
    <property type="entry name" value="GNTR-FAMILY TRANSCRIPTIONAL REGULATOR"/>
    <property type="match status" value="1"/>
</dbReference>
<feature type="domain" description="HTH gntR-type" evidence="4">
    <location>
        <begin position="8"/>
        <end position="76"/>
    </location>
</feature>
<dbReference type="InterPro" id="IPR036388">
    <property type="entry name" value="WH-like_DNA-bd_sf"/>
</dbReference>
<sequence length="246" mass="26898">MPNIEQVAAPYKQIASALRDEIVRGDLRPGDKLPSERELAKRWGVSRPTASSAVAVLRSQGLVESRVGSGTIVRDVAAAPRARERYERAAALGTMYSDAESVSFPSVGIVDAPADVARSLGIDPDSQVIRRCRLITNDRPIEFSTSWFPAELAETAPALLTPERIRGGTLRYLAETLGLRASFARDQVSARVATEAEADYLRLDHGSAVLVYWLVAYGPGETPLQVDEAVYPPSTWTFRQEYPITL</sequence>
<name>A0A366D554_9NOCA</name>
<gene>
    <name evidence="5" type="ORF">DFR74_11521</name>
</gene>
<reference evidence="5 6" key="1">
    <citation type="submission" date="2018-06" db="EMBL/GenBank/DDBJ databases">
        <title>Genomic Encyclopedia of Type Strains, Phase IV (KMG-IV): sequencing the most valuable type-strain genomes for metagenomic binning, comparative biology and taxonomic classification.</title>
        <authorList>
            <person name="Goeker M."/>
        </authorList>
    </citation>
    <scope>NUCLEOTIDE SEQUENCE [LARGE SCALE GENOMIC DNA]</scope>
    <source>
        <strain evidence="5 6">DSM 44599</strain>
    </source>
</reference>
<dbReference type="RefSeq" id="WP_067509342.1">
    <property type="nucleotide sequence ID" value="NZ_CP107943.1"/>
</dbReference>
<dbReference type="InterPro" id="IPR000524">
    <property type="entry name" value="Tscrpt_reg_HTH_GntR"/>
</dbReference>
<keyword evidence="3" id="KW-0804">Transcription</keyword>
<dbReference type="Pfam" id="PF00392">
    <property type="entry name" value="GntR"/>
    <property type="match status" value="1"/>
</dbReference>
<dbReference type="SMART" id="SM00345">
    <property type="entry name" value="HTH_GNTR"/>
    <property type="match status" value="1"/>
</dbReference>
<dbReference type="PROSITE" id="PS50949">
    <property type="entry name" value="HTH_GNTR"/>
    <property type="match status" value="1"/>
</dbReference>
<keyword evidence="6" id="KW-1185">Reference proteome</keyword>
<dbReference type="AlphaFoldDB" id="A0A366D554"/>
<dbReference type="GO" id="GO:0045892">
    <property type="term" value="P:negative regulation of DNA-templated transcription"/>
    <property type="evidence" value="ECO:0007669"/>
    <property type="project" value="TreeGrafter"/>
</dbReference>
<organism evidence="5 6">
    <name type="scientific">Nocardia puris</name>
    <dbReference type="NCBI Taxonomy" id="208602"/>
    <lineage>
        <taxon>Bacteria</taxon>
        <taxon>Bacillati</taxon>
        <taxon>Actinomycetota</taxon>
        <taxon>Actinomycetes</taxon>
        <taxon>Mycobacteriales</taxon>
        <taxon>Nocardiaceae</taxon>
        <taxon>Nocardia</taxon>
    </lineage>
</organism>
<dbReference type="InterPro" id="IPR028978">
    <property type="entry name" value="Chorismate_lyase_/UTRA_dom_sf"/>
</dbReference>
<dbReference type="Gene3D" id="3.40.1410.10">
    <property type="entry name" value="Chorismate lyase-like"/>
    <property type="match status" value="1"/>
</dbReference>
<evidence type="ECO:0000256" key="2">
    <source>
        <dbReference type="ARBA" id="ARBA00023125"/>
    </source>
</evidence>
<dbReference type="EMBL" id="QNRE01000015">
    <property type="protein sequence ID" value="RBO85173.1"/>
    <property type="molecule type" value="Genomic_DNA"/>
</dbReference>
<dbReference type="SUPFAM" id="SSF64288">
    <property type="entry name" value="Chorismate lyase-like"/>
    <property type="match status" value="1"/>
</dbReference>
<comment type="caution">
    <text evidence="5">The sequence shown here is derived from an EMBL/GenBank/DDBJ whole genome shotgun (WGS) entry which is preliminary data.</text>
</comment>